<sequence length="211" mass="24104">MMKTYERKFESTLALVFIASLPLSPVLAKKLPVMPETEVSVAYLSPDAPLFNETIPIFRQKYNQDNPSYPIHEFKVIKSKDISLPYIRAASRINSKIYASAVLEQGSEKIKSLQLTLLPPEDASSYKINRQLFERYTMAIINHFEKTTSINNLSQLTAVLDRMLEQHNQVQSDETIVGAIRYILVKSKENMITFAIEPVKLSLNDDNITYE</sequence>
<organism evidence="1 2">
    <name type="scientific">Arsenophonus nasoniae</name>
    <name type="common">son-killer infecting Nasonia vitripennis</name>
    <dbReference type="NCBI Taxonomy" id="638"/>
    <lineage>
        <taxon>Bacteria</taxon>
        <taxon>Pseudomonadati</taxon>
        <taxon>Pseudomonadota</taxon>
        <taxon>Gammaproteobacteria</taxon>
        <taxon>Enterobacterales</taxon>
        <taxon>Morganellaceae</taxon>
        <taxon>Arsenophonus</taxon>
    </lineage>
</organism>
<accession>A0AA95GGE1</accession>
<proteinExistence type="predicted"/>
<dbReference type="RefSeq" id="WP_280629400.1">
    <property type="nucleotide sequence ID" value="NZ_CP123498.1"/>
</dbReference>
<gene>
    <name evidence="1" type="ORF">QE207_02290</name>
</gene>
<dbReference type="Pfam" id="PF07305">
    <property type="entry name" value="DUF1454"/>
    <property type="match status" value="1"/>
</dbReference>
<dbReference type="InterPro" id="IPR009918">
    <property type="entry name" value="DUF1454"/>
</dbReference>
<dbReference type="Proteomes" id="UP001177597">
    <property type="component" value="Chromosome"/>
</dbReference>
<dbReference type="AlphaFoldDB" id="A0AA95GGE1"/>
<evidence type="ECO:0000313" key="1">
    <source>
        <dbReference type="EMBL" id="WGL95479.1"/>
    </source>
</evidence>
<protein>
    <submittedName>
        <fullName evidence="1">DUF1454 family protein</fullName>
    </submittedName>
</protein>
<name>A0AA95GGE1_9GAMM</name>
<evidence type="ECO:0000313" key="2">
    <source>
        <dbReference type="Proteomes" id="UP001177597"/>
    </source>
</evidence>
<dbReference type="EMBL" id="CP123498">
    <property type="protein sequence ID" value="WGL95479.1"/>
    <property type="molecule type" value="Genomic_DNA"/>
</dbReference>
<reference evidence="1" key="1">
    <citation type="submission" date="2023-04" db="EMBL/GenBank/DDBJ databases">
        <title>Genome dynamics across the evolutionary transition to endosymbiosis.</title>
        <authorList>
            <person name="Siozios S."/>
            <person name="Nadal-Jimenez P."/>
            <person name="Azagi T."/>
            <person name="Sprong H."/>
            <person name="Frost C.L."/>
            <person name="Parratt S.R."/>
            <person name="Taylor G."/>
            <person name="Brettell L."/>
            <person name="Lew K.C."/>
            <person name="Croft L."/>
            <person name="King K.C."/>
            <person name="Brockhurst M.A."/>
            <person name="Hypsa V."/>
            <person name="Novakova E."/>
            <person name="Darby A.C."/>
            <person name="Hurst G.D.D."/>
        </authorList>
    </citation>
    <scope>NUCLEOTIDE SEQUENCE</scope>
    <source>
        <strain evidence="1">AIh</strain>
    </source>
</reference>